<dbReference type="SUPFAM" id="SSF53335">
    <property type="entry name" value="S-adenosyl-L-methionine-dependent methyltransferases"/>
    <property type="match status" value="1"/>
</dbReference>
<dbReference type="Proteomes" id="UP000574067">
    <property type="component" value="Unassembled WGS sequence"/>
</dbReference>
<proteinExistence type="predicted"/>
<protein>
    <submittedName>
        <fullName evidence="2">Methyltransferase domain-containing protein</fullName>
    </submittedName>
</protein>
<evidence type="ECO:0000313" key="3">
    <source>
        <dbReference type="Proteomes" id="UP000574067"/>
    </source>
</evidence>
<evidence type="ECO:0000313" key="2">
    <source>
        <dbReference type="EMBL" id="NML15677.1"/>
    </source>
</evidence>
<sequence>MKRLQLGCGPNPAPGWINTDWTPHPGVDLVGDIRQGLALESGCIDHAVAIHFLQDLFWPDIPGVLREVRRVLRPGGVLRLGLPDMERAIAAWQRGDTAYFHVPDEHARSVGAKLVTQLIWYGSVHTPFNFEFAQELLHDAGFHAIVRCAFRESASGIEGITALDNRERESFFVEARA</sequence>
<dbReference type="AlphaFoldDB" id="A0A848F6G0"/>
<evidence type="ECO:0000259" key="1">
    <source>
        <dbReference type="Pfam" id="PF08241"/>
    </source>
</evidence>
<reference evidence="2 3" key="1">
    <citation type="submission" date="2020-04" db="EMBL/GenBank/DDBJ databases">
        <title>Azohydromonas sp. isolated from soil.</title>
        <authorList>
            <person name="Dahal R.H."/>
        </authorList>
    </citation>
    <scope>NUCLEOTIDE SEQUENCE [LARGE SCALE GENOMIC DNA]</scope>
    <source>
        <strain evidence="2 3">G-1-1-14</strain>
    </source>
</reference>
<dbReference type="GO" id="GO:0032259">
    <property type="term" value="P:methylation"/>
    <property type="evidence" value="ECO:0007669"/>
    <property type="project" value="UniProtKB-KW"/>
</dbReference>
<gene>
    <name evidence="2" type="ORF">HHL10_11925</name>
</gene>
<accession>A0A848F6G0</accession>
<dbReference type="GO" id="GO:0008757">
    <property type="term" value="F:S-adenosylmethionine-dependent methyltransferase activity"/>
    <property type="evidence" value="ECO:0007669"/>
    <property type="project" value="InterPro"/>
</dbReference>
<feature type="domain" description="Methyltransferase type 11" evidence="1">
    <location>
        <begin position="29"/>
        <end position="78"/>
    </location>
</feature>
<name>A0A848F6G0_9BURK</name>
<dbReference type="CDD" id="cd02440">
    <property type="entry name" value="AdoMet_MTases"/>
    <property type="match status" value="1"/>
</dbReference>
<dbReference type="InterPro" id="IPR013216">
    <property type="entry name" value="Methyltransf_11"/>
</dbReference>
<dbReference type="InterPro" id="IPR029063">
    <property type="entry name" value="SAM-dependent_MTases_sf"/>
</dbReference>
<dbReference type="EMBL" id="JABBFW010000007">
    <property type="protein sequence ID" value="NML15677.1"/>
    <property type="molecule type" value="Genomic_DNA"/>
</dbReference>
<dbReference type="Gene3D" id="3.40.50.150">
    <property type="entry name" value="Vaccinia Virus protein VP39"/>
    <property type="match status" value="1"/>
</dbReference>
<comment type="caution">
    <text evidence="2">The sequence shown here is derived from an EMBL/GenBank/DDBJ whole genome shotgun (WGS) entry which is preliminary data.</text>
</comment>
<keyword evidence="2" id="KW-0489">Methyltransferase</keyword>
<keyword evidence="3" id="KW-1185">Reference proteome</keyword>
<keyword evidence="2" id="KW-0808">Transferase</keyword>
<dbReference type="Pfam" id="PF08241">
    <property type="entry name" value="Methyltransf_11"/>
    <property type="match status" value="1"/>
</dbReference>
<organism evidence="2 3">
    <name type="scientific">Azohydromonas caseinilytica</name>
    <dbReference type="NCBI Taxonomy" id="2728836"/>
    <lineage>
        <taxon>Bacteria</taxon>
        <taxon>Pseudomonadati</taxon>
        <taxon>Pseudomonadota</taxon>
        <taxon>Betaproteobacteria</taxon>
        <taxon>Burkholderiales</taxon>
        <taxon>Sphaerotilaceae</taxon>
        <taxon>Azohydromonas</taxon>
    </lineage>
</organism>